<name>A0A919E9C9_9ACTN</name>
<evidence type="ECO:0000256" key="1">
    <source>
        <dbReference type="ARBA" id="ARBA00022741"/>
    </source>
</evidence>
<keyword evidence="9" id="KW-1185">Reference proteome</keyword>
<dbReference type="Pfam" id="PF22740">
    <property type="entry name" value="PapZ_C"/>
    <property type="match status" value="1"/>
</dbReference>
<gene>
    <name evidence="8" type="ORF">GCM10018772_65540</name>
</gene>
<dbReference type="Gene3D" id="3.40.50.300">
    <property type="entry name" value="P-loop containing nucleotide triphosphate hydrolases"/>
    <property type="match status" value="1"/>
</dbReference>
<proteinExistence type="inferred from homology"/>
<evidence type="ECO:0000256" key="2">
    <source>
        <dbReference type="ARBA" id="ARBA00022840"/>
    </source>
</evidence>
<reference evidence="8" key="1">
    <citation type="journal article" date="2014" name="Int. J. Syst. Evol. Microbiol.">
        <title>Complete genome sequence of Corynebacterium casei LMG S-19264T (=DSM 44701T), isolated from a smear-ripened cheese.</title>
        <authorList>
            <consortium name="US DOE Joint Genome Institute (JGI-PGF)"/>
            <person name="Walter F."/>
            <person name="Albersmeier A."/>
            <person name="Kalinowski J."/>
            <person name="Ruckert C."/>
        </authorList>
    </citation>
    <scope>NUCLEOTIDE SEQUENCE</scope>
    <source>
        <strain evidence="8">JCM 4477</strain>
    </source>
</reference>
<evidence type="ECO:0000256" key="4">
    <source>
        <dbReference type="HAMAP-Rule" id="MF_00636"/>
    </source>
</evidence>
<dbReference type="RefSeq" id="WP_190208107.1">
    <property type="nucleotide sequence ID" value="NZ_BNBI01000020.1"/>
</dbReference>
<keyword evidence="3 4" id="KW-0342">GTP-binding</keyword>
<dbReference type="PANTHER" id="PTHR30448">
    <property type="entry name" value="RNASE ADAPTER PROTEIN RAPZ"/>
    <property type="match status" value="1"/>
</dbReference>
<comment type="caution">
    <text evidence="8">The sequence shown here is derived from an EMBL/GenBank/DDBJ whole genome shotgun (WGS) entry which is preliminary data.</text>
</comment>
<dbReference type="NCBIfam" id="NF003828">
    <property type="entry name" value="PRK05416.1"/>
    <property type="match status" value="1"/>
</dbReference>
<feature type="compositionally biased region" description="Basic and acidic residues" evidence="5">
    <location>
        <begin position="29"/>
        <end position="42"/>
    </location>
</feature>
<dbReference type="AlphaFoldDB" id="A0A919E9C9"/>
<dbReference type="Proteomes" id="UP000630718">
    <property type="component" value="Unassembled WGS sequence"/>
</dbReference>
<dbReference type="GO" id="GO:0005524">
    <property type="term" value="F:ATP binding"/>
    <property type="evidence" value="ECO:0007669"/>
    <property type="project" value="UniProtKB-UniRule"/>
</dbReference>
<feature type="region of interest" description="Disordered" evidence="5">
    <location>
        <begin position="1"/>
        <end position="101"/>
    </location>
</feature>
<dbReference type="SUPFAM" id="SSF52540">
    <property type="entry name" value="P-loop containing nucleoside triphosphate hydrolases"/>
    <property type="match status" value="1"/>
</dbReference>
<dbReference type="InterPro" id="IPR027417">
    <property type="entry name" value="P-loop_NTPase"/>
</dbReference>
<organism evidence="8 9">
    <name type="scientific">Streptomyces fumanus</name>
    <dbReference type="NCBI Taxonomy" id="67302"/>
    <lineage>
        <taxon>Bacteria</taxon>
        <taxon>Bacillati</taxon>
        <taxon>Actinomycetota</taxon>
        <taxon>Actinomycetes</taxon>
        <taxon>Kitasatosporales</taxon>
        <taxon>Streptomycetaceae</taxon>
        <taxon>Streptomyces</taxon>
    </lineage>
</organism>
<dbReference type="InterPro" id="IPR053931">
    <property type="entry name" value="RapZ_C"/>
</dbReference>
<sequence>MTEHETRPTTAREHAAGTTAREQAAGTTGREHAPGITAREEAAGTAGQGTAGEGTAGQGDAAREAGPDRQDDGAQVSTGKEGTGKEGTGKEGTGKDKGGVPEAAIPELVIISGMSGAGRSTAAKCLEDLGWFVVDNLPPALIPTMVELGARSQGNVARIAVVVDVRGRRFFDNLRESLADLDARGVTRRIVFLESSDEALVRRFESVRRPHPLQGDGRIVDGIAAERELLRELRGDADLVIDTSSLNVHELRAKMDAQFAGEEEPELRATVMSFGFKYGLPVDADLVADMRFLPNPHWVPELRPFTGLNEEVSAYVLNQPGAKEFLDRYAELLQLVAAGYRREGKRYVTIAVGCTGGKHRSVAMSEKLAARLAAEGVETVVVHRDMGRE</sequence>
<feature type="domain" description="RapZ C-terminal" evidence="7">
    <location>
        <begin position="269"/>
        <end position="386"/>
    </location>
</feature>
<dbReference type="Pfam" id="PF03668">
    <property type="entry name" value="RapZ-like_N"/>
    <property type="match status" value="1"/>
</dbReference>
<feature type="binding site" evidence="4">
    <location>
        <begin position="113"/>
        <end position="120"/>
    </location>
    <ligand>
        <name>ATP</name>
        <dbReference type="ChEBI" id="CHEBI:30616"/>
    </ligand>
</feature>
<dbReference type="PANTHER" id="PTHR30448:SF0">
    <property type="entry name" value="RNASE ADAPTER PROTEIN RAPZ"/>
    <property type="match status" value="1"/>
</dbReference>
<evidence type="ECO:0000313" key="9">
    <source>
        <dbReference type="Proteomes" id="UP000630718"/>
    </source>
</evidence>
<reference evidence="8" key="2">
    <citation type="submission" date="2020-09" db="EMBL/GenBank/DDBJ databases">
        <authorList>
            <person name="Sun Q."/>
            <person name="Ohkuma M."/>
        </authorList>
    </citation>
    <scope>NUCLEOTIDE SEQUENCE</scope>
    <source>
        <strain evidence="8">JCM 4477</strain>
    </source>
</reference>
<evidence type="ECO:0000256" key="3">
    <source>
        <dbReference type="ARBA" id="ARBA00023134"/>
    </source>
</evidence>
<feature type="domain" description="RapZ-like N-terminal" evidence="6">
    <location>
        <begin position="107"/>
        <end position="262"/>
    </location>
</feature>
<accession>A0A919E9C9</accession>
<feature type="compositionally biased region" description="Basic and acidic residues" evidence="5">
    <location>
        <begin position="1"/>
        <end position="15"/>
    </location>
</feature>
<dbReference type="InterPro" id="IPR005337">
    <property type="entry name" value="RapZ-like"/>
</dbReference>
<protein>
    <submittedName>
        <fullName evidence="8">Nucleotide-binding protein</fullName>
    </submittedName>
</protein>
<keyword evidence="2 4" id="KW-0067">ATP-binding</keyword>
<evidence type="ECO:0000256" key="5">
    <source>
        <dbReference type="SAM" id="MobiDB-lite"/>
    </source>
</evidence>
<feature type="binding site" evidence="4">
    <location>
        <begin position="164"/>
        <end position="167"/>
    </location>
    <ligand>
        <name>GTP</name>
        <dbReference type="ChEBI" id="CHEBI:37565"/>
    </ligand>
</feature>
<dbReference type="EMBL" id="BNBI01000020">
    <property type="protein sequence ID" value="GHF30991.1"/>
    <property type="molecule type" value="Genomic_DNA"/>
</dbReference>
<feature type="compositionally biased region" description="Gly residues" evidence="5">
    <location>
        <begin position="46"/>
        <end position="57"/>
    </location>
</feature>
<evidence type="ECO:0000259" key="6">
    <source>
        <dbReference type="Pfam" id="PF03668"/>
    </source>
</evidence>
<dbReference type="GO" id="GO:0005525">
    <property type="term" value="F:GTP binding"/>
    <property type="evidence" value="ECO:0007669"/>
    <property type="project" value="UniProtKB-UniRule"/>
</dbReference>
<dbReference type="InterPro" id="IPR053930">
    <property type="entry name" value="RapZ-like_N"/>
</dbReference>
<dbReference type="HAMAP" id="MF_00636">
    <property type="entry name" value="RapZ_like"/>
    <property type="match status" value="1"/>
</dbReference>
<feature type="compositionally biased region" description="Basic and acidic residues" evidence="5">
    <location>
        <begin position="82"/>
        <end position="99"/>
    </location>
</feature>
<evidence type="ECO:0000259" key="7">
    <source>
        <dbReference type="Pfam" id="PF22740"/>
    </source>
</evidence>
<evidence type="ECO:0000313" key="8">
    <source>
        <dbReference type="EMBL" id="GHF30991.1"/>
    </source>
</evidence>
<keyword evidence="1 4" id="KW-0547">Nucleotide-binding</keyword>
<feature type="compositionally biased region" description="Basic and acidic residues" evidence="5">
    <location>
        <begin position="61"/>
        <end position="72"/>
    </location>
</feature>